<evidence type="ECO:0000256" key="3">
    <source>
        <dbReference type="ARBA" id="ARBA00004906"/>
    </source>
</evidence>
<feature type="region of interest" description="Disordered" evidence="15">
    <location>
        <begin position="471"/>
        <end position="499"/>
    </location>
</feature>
<keyword evidence="19" id="KW-1185">Reference proteome</keyword>
<proteinExistence type="predicted"/>
<evidence type="ECO:0000256" key="9">
    <source>
        <dbReference type="ARBA" id="ARBA00022786"/>
    </source>
</evidence>
<dbReference type="PROSITE" id="PS50297">
    <property type="entry name" value="ANK_REP_REGION"/>
    <property type="match status" value="4"/>
</dbReference>
<dbReference type="PANTHER" id="PTHR24198:SF165">
    <property type="entry name" value="ANKYRIN REPEAT-CONTAINING PROTEIN-RELATED"/>
    <property type="match status" value="1"/>
</dbReference>
<dbReference type="ExpressionAtlas" id="A0A072UHZ3">
    <property type="expression patterns" value="differential"/>
</dbReference>
<keyword evidence="5" id="KW-0808">Transferase</keyword>
<dbReference type="Pfam" id="PF00023">
    <property type="entry name" value="Ank"/>
    <property type="match status" value="1"/>
</dbReference>
<keyword evidence="11 12" id="KW-0040">ANK repeat</keyword>
<evidence type="ECO:0000256" key="6">
    <source>
        <dbReference type="ARBA" id="ARBA00022723"/>
    </source>
</evidence>
<feature type="repeat" description="ANK" evidence="12">
    <location>
        <begin position="243"/>
        <end position="275"/>
    </location>
</feature>
<evidence type="ECO:0000256" key="5">
    <source>
        <dbReference type="ARBA" id="ARBA00022679"/>
    </source>
</evidence>
<dbReference type="KEGG" id="mtr:25491602"/>
<dbReference type="STRING" id="3880.A0A072UHZ3"/>
<gene>
    <name evidence="18" type="primary">25491602</name>
    <name evidence="17" type="ordered locus">MTR_4g021880</name>
</gene>
<dbReference type="InterPro" id="IPR056760">
    <property type="entry name" value="RING_XB3-like"/>
</dbReference>
<evidence type="ECO:0000313" key="17">
    <source>
        <dbReference type="EMBL" id="KEH29076.1"/>
    </source>
</evidence>
<feature type="repeat" description="ANK" evidence="12">
    <location>
        <begin position="131"/>
        <end position="163"/>
    </location>
</feature>
<dbReference type="EC" id="2.3.2.27" evidence="4"/>
<evidence type="ECO:0000256" key="2">
    <source>
        <dbReference type="ARBA" id="ARBA00004413"/>
    </source>
</evidence>
<evidence type="ECO:0000256" key="15">
    <source>
        <dbReference type="SAM" id="MobiDB-lite"/>
    </source>
</evidence>
<dbReference type="GO" id="GO:0061630">
    <property type="term" value="F:ubiquitin protein ligase activity"/>
    <property type="evidence" value="ECO:0007669"/>
    <property type="project" value="UniProtKB-EC"/>
</dbReference>
<feature type="repeat" description="ANK" evidence="12">
    <location>
        <begin position="164"/>
        <end position="196"/>
    </location>
</feature>
<dbReference type="EMBL" id="CM001220">
    <property type="protein sequence ID" value="KEH29076.1"/>
    <property type="molecule type" value="Genomic_DNA"/>
</dbReference>
<keyword evidence="14" id="KW-0175">Coiled coil</keyword>
<dbReference type="HOGENOM" id="CLU_049095_1_0_1"/>
<dbReference type="OrthoDB" id="194358at2759"/>
<sequence>QKQLRSAARNRGGQVQTPRQHIPITKSIQYLTAYFLTSSVQPTNLPKTPPCPPPYKAAREEVSGNHFFTCCLLIYLREEMGQNQSSCVVGVQKKKKENSVFASAVVNGEMEIVESMVEDDVGVLDSTVGRAKLSPLHLAAANGRIEVLSMLLNRNVKVDVLNRHKQTPLMLAVMHGKTGCMEKLIQAGANILMFDSIRRRTCLHYAAYYGHVDSLKAILSAAHSSPVAESWGFARFVNIRDGNGATPLHLAARHRRLECLHSLLDNGALVCASTGGYGFPGRTPLHMAARGGSVDCVRMLLAWGADRLQLDSSGRIPFTVALKNKHRACAALLDPSSAAPLVWPSPLKFISELNQEAKALLENALLEANREREKALLKENDIPSSPLRSDCKYDDIVSDSEESNMELCCICFDQVCTIEVKPCDHQMCAHCTLALCCLKKPDPATGCTTGPVCPFCRGAILQLNVAKIKTDSDTEVESSPTKPRRSRKSNFSEGSSSFKSLSAIGSFGRIASRNSGKVDAEKQ</sequence>
<keyword evidence="8 13" id="KW-0863">Zinc-finger</keyword>
<dbReference type="SMART" id="SM00248">
    <property type="entry name" value="ANK"/>
    <property type="match status" value="7"/>
</dbReference>
<organism evidence="17 19">
    <name type="scientific">Medicago truncatula</name>
    <name type="common">Barrel medic</name>
    <name type="synonym">Medicago tribuloides</name>
    <dbReference type="NCBI Taxonomy" id="3880"/>
    <lineage>
        <taxon>Eukaryota</taxon>
        <taxon>Viridiplantae</taxon>
        <taxon>Streptophyta</taxon>
        <taxon>Embryophyta</taxon>
        <taxon>Tracheophyta</taxon>
        <taxon>Spermatophyta</taxon>
        <taxon>Magnoliopsida</taxon>
        <taxon>eudicotyledons</taxon>
        <taxon>Gunneridae</taxon>
        <taxon>Pentapetalae</taxon>
        <taxon>rosids</taxon>
        <taxon>fabids</taxon>
        <taxon>Fabales</taxon>
        <taxon>Fabaceae</taxon>
        <taxon>Papilionoideae</taxon>
        <taxon>50 kb inversion clade</taxon>
        <taxon>NPAAA clade</taxon>
        <taxon>Hologalegina</taxon>
        <taxon>IRL clade</taxon>
        <taxon>Trifolieae</taxon>
        <taxon>Medicago</taxon>
    </lineage>
</organism>
<dbReference type="Pfam" id="PF12796">
    <property type="entry name" value="Ank_2"/>
    <property type="match status" value="1"/>
</dbReference>
<evidence type="ECO:0000256" key="8">
    <source>
        <dbReference type="ARBA" id="ARBA00022771"/>
    </source>
</evidence>
<protein>
    <recommendedName>
        <fullName evidence="4">RING-type E3 ubiquitin transferase</fullName>
        <ecNumber evidence="4">2.3.2.27</ecNumber>
    </recommendedName>
</protein>
<feature type="non-terminal residue" evidence="17">
    <location>
        <position position="523"/>
    </location>
</feature>
<dbReference type="SUPFAM" id="SSF57850">
    <property type="entry name" value="RING/U-box"/>
    <property type="match status" value="1"/>
</dbReference>
<evidence type="ECO:0000259" key="16">
    <source>
        <dbReference type="PROSITE" id="PS50089"/>
    </source>
</evidence>
<dbReference type="Proteomes" id="UP000002051">
    <property type="component" value="Chromosome 4"/>
</dbReference>
<feature type="repeat" description="ANK" evidence="12">
    <location>
        <begin position="280"/>
        <end position="312"/>
    </location>
</feature>
<dbReference type="SUPFAM" id="SSF48403">
    <property type="entry name" value="Ankyrin repeat"/>
    <property type="match status" value="1"/>
</dbReference>
<dbReference type="GO" id="GO:0008270">
    <property type="term" value="F:zinc ion binding"/>
    <property type="evidence" value="ECO:0007669"/>
    <property type="project" value="UniProtKB-KW"/>
</dbReference>
<dbReference type="Pfam" id="PF24921">
    <property type="entry name" value="RING_XB3-XBAT31"/>
    <property type="match status" value="1"/>
</dbReference>
<keyword evidence="6" id="KW-0479">Metal-binding</keyword>
<evidence type="ECO:0000256" key="13">
    <source>
        <dbReference type="PROSITE-ProRule" id="PRU00175"/>
    </source>
</evidence>
<reference evidence="17 19" key="2">
    <citation type="journal article" date="2014" name="BMC Genomics">
        <title>An improved genome release (version Mt4.0) for the model legume Medicago truncatula.</title>
        <authorList>
            <person name="Tang H."/>
            <person name="Krishnakumar V."/>
            <person name="Bidwell S."/>
            <person name="Rosen B."/>
            <person name="Chan A."/>
            <person name="Zhou S."/>
            <person name="Gentzbittel L."/>
            <person name="Childs K.L."/>
            <person name="Yandell M."/>
            <person name="Gundlach H."/>
            <person name="Mayer K.F."/>
            <person name="Schwartz D.C."/>
            <person name="Town C.D."/>
        </authorList>
    </citation>
    <scope>GENOME REANNOTATION</scope>
    <source>
        <strain evidence="17">A17</strain>
        <strain evidence="18 19">cv. Jemalong A17</strain>
    </source>
</reference>
<evidence type="ECO:0000256" key="1">
    <source>
        <dbReference type="ARBA" id="ARBA00000900"/>
    </source>
</evidence>
<reference evidence="18" key="3">
    <citation type="submission" date="2015-04" db="UniProtKB">
        <authorList>
            <consortium name="EnsemblPlants"/>
        </authorList>
    </citation>
    <scope>IDENTIFICATION</scope>
    <source>
        <strain evidence="18">cv. Jemalong A17</strain>
    </source>
</reference>
<dbReference type="Pfam" id="PF13637">
    <property type="entry name" value="Ank_4"/>
    <property type="match status" value="1"/>
</dbReference>
<comment type="subcellular location">
    <subcellularLocation>
        <location evidence="2">Cell membrane</location>
        <topology evidence="2">Peripheral membrane protein</topology>
        <orientation evidence="2">Cytoplasmic side</orientation>
    </subcellularLocation>
</comment>
<evidence type="ECO:0000313" key="19">
    <source>
        <dbReference type="Proteomes" id="UP000002051"/>
    </source>
</evidence>
<evidence type="ECO:0000256" key="14">
    <source>
        <dbReference type="SAM" id="Coils"/>
    </source>
</evidence>
<evidence type="ECO:0000256" key="10">
    <source>
        <dbReference type="ARBA" id="ARBA00022833"/>
    </source>
</evidence>
<evidence type="ECO:0000256" key="7">
    <source>
        <dbReference type="ARBA" id="ARBA00022737"/>
    </source>
</evidence>
<dbReference type="InterPro" id="IPR001841">
    <property type="entry name" value="Znf_RING"/>
</dbReference>
<dbReference type="AlphaFoldDB" id="A0A072UHZ3"/>
<dbReference type="PANTHER" id="PTHR24198">
    <property type="entry name" value="ANKYRIN REPEAT AND PROTEIN KINASE DOMAIN-CONTAINING PROTEIN"/>
    <property type="match status" value="1"/>
</dbReference>
<evidence type="ECO:0000256" key="11">
    <source>
        <dbReference type="ARBA" id="ARBA00023043"/>
    </source>
</evidence>
<accession>A0A072UHZ3</accession>
<feature type="coiled-coil region" evidence="14">
    <location>
        <begin position="347"/>
        <end position="378"/>
    </location>
</feature>
<dbReference type="EnsemblPlants" id="KEH29076">
    <property type="protein sequence ID" value="KEH29076"/>
    <property type="gene ID" value="MTR_4g021880"/>
</dbReference>
<dbReference type="InterPro" id="IPR036770">
    <property type="entry name" value="Ankyrin_rpt-contain_sf"/>
</dbReference>
<dbReference type="InterPro" id="IPR002110">
    <property type="entry name" value="Ankyrin_rpt"/>
</dbReference>
<evidence type="ECO:0000256" key="12">
    <source>
        <dbReference type="PROSITE-ProRule" id="PRU00023"/>
    </source>
</evidence>
<dbReference type="GO" id="GO:0005886">
    <property type="term" value="C:plasma membrane"/>
    <property type="evidence" value="ECO:0007669"/>
    <property type="project" value="UniProtKB-SubCell"/>
</dbReference>
<evidence type="ECO:0000313" key="18">
    <source>
        <dbReference type="EnsemblPlants" id="KEH29076"/>
    </source>
</evidence>
<feature type="compositionally biased region" description="Low complexity" evidence="15">
    <location>
        <begin position="489"/>
        <end position="499"/>
    </location>
</feature>
<comment type="catalytic activity">
    <reaction evidence="1">
        <text>S-ubiquitinyl-[E2 ubiquitin-conjugating enzyme]-L-cysteine + [acceptor protein]-L-lysine = [E2 ubiquitin-conjugating enzyme]-L-cysteine + N(6)-ubiquitinyl-[acceptor protein]-L-lysine.</text>
        <dbReference type="EC" id="2.3.2.27"/>
    </reaction>
</comment>
<evidence type="ECO:0000256" key="4">
    <source>
        <dbReference type="ARBA" id="ARBA00012483"/>
    </source>
</evidence>
<keyword evidence="10" id="KW-0862">Zinc</keyword>
<name>A0A072UHZ3_MEDTR</name>
<keyword evidence="7" id="KW-0677">Repeat</keyword>
<feature type="domain" description="RING-type" evidence="16">
    <location>
        <begin position="408"/>
        <end position="457"/>
    </location>
</feature>
<reference evidence="17 19" key="1">
    <citation type="journal article" date="2011" name="Nature">
        <title>The Medicago genome provides insight into the evolution of rhizobial symbioses.</title>
        <authorList>
            <person name="Young N.D."/>
            <person name="Debelle F."/>
            <person name="Oldroyd G.E."/>
            <person name="Geurts R."/>
            <person name="Cannon S.B."/>
            <person name="Udvardi M.K."/>
            <person name="Benedito V.A."/>
            <person name="Mayer K.F."/>
            <person name="Gouzy J."/>
            <person name="Schoof H."/>
            <person name="Van de Peer Y."/>
            <person name="Proost S."/>
            <person name="Cook D.R."/>
            <person name="Meyers B.C."/>
            <person name="Spannagl M."/>
            <person name="Cheung F."/>
            <person name="De Mita S."/>
            <person name="Krishnakumar V."/>
            <person name="Gundlach H."/>
            <person name="Zhou S."/>
            <person name="Mudge J."/>
            <person name="Bharti A.K."/>
            <person name="Murray J.D."/>
            <person name="Naoumkina M.A."/>
            <person name="Rosen B."/>
            <person name="Silverstein K.A."/>
            <person name="Tang H."/>
            <person name="Rombauts S."/>
            <person name="Zhao P.X."/>
            <person name="Zhou P."/>
            <person name="Barbe V."/>
            <person name="Bardou P."/>
            <person name="Bechner M."/>
            <person name="Bellec A."/>
            <person name="Berger A."/>
            <person name="Berges H."/>
            <person name="Bidwell S."/>
            <person name="Bisseling T."/>
            <person name="Choisne N."/>
            <person name="Couloux A."/>
            <person name="Denny R."/>
            <person name="Deshpande S."/>
            <person name="Dai X."/>
            <person name="Doyle J.J."/>
            <person name="Dudez A.M."/>
            <person name="Farmer A.D."/>
            <person name="Fouteau S."/>
            <person name="Franken C."/>
            <person name="Gibelin C."/>
            <person name="Gish J."/>
            <person name="Goldstein S."/>
            <person name="Gonzalez A.J."/>
            <person name="Green P.J."/>
            <person name="Hallab A."/>
            <person name="Hartog M."/>
            <person name="Hua A."/>
            <person name="Humphray S.J."/>
            <person name="Jeong D.H."/>
            <person name="Jing Y."/>
            <person name="Jocker A."/>
            <person name="Kenton S.M."/>
            <person name="Kim D.J."/>
            <person name="Klee K."/>
            <person name="Lai H."/>
            <person name="Lang C."/>
            <person name="Lin S."/>
            <person name="Macmil S.L."/>
            <person name="Magdelenat G."/>
            <person name="Matthews L."/>
            <person name="McCorrison J."/>
            <person name="Monaghan E.L."/>
            <person name="Mun J.H."/>
            <person name="Najar F.Z."/>
            <person name="Nicholson C."/>
            <person name="Noirot C."/>
            <person name="O'Bleness M."/>
            <person name="Paule C.R."/>
            <person name="Poulain J."/>
            <person name="Prion F."/>
            <person name="Qin B."/>
            <person name="Qu C."/>
            <person name="Retzel E.F."/>
            <person name="Riddle C."/>
            <person name="Sallet E."/>
            <person name="Samain S."/>
            <person name="Samson N."/>
            <person name="Sanders I."/>
            <person name="Saurat O."/>
            <person name="Scarpelli C."/>
            <person name="Schiex T."/>
            <person name="Segurens B."/>
            <person name="Severin A.J."/>
            <person name="Sherrier D.J."/>
            <person name="Shi R."/>
            <person name="Sims S."/>
            <person name="Singer S.R."/>
            <person name="Sinharoy S."/>
            <person name="Sterck L."/>
            <person name="Viollet A."/>
            <person name="Wang B.B."/>
            <person name="Wang K."/>
            <person name="Wang M."/>
            <person name="Wang X."/>
            <person name="Warfsmann J."/>
            <person name="Weissenbach J."/>
            <person name="White D.D."/>
            <person name="White J.D."/>
            <person name="Wiley G.B."/>
            <person name="Wincker P."/>
            <person name="Xing Y."/>
            <person name="Yang L."/>
            <person name="Yao Z."/>
            <person name="Ying F."/>
            <person name="Zhai J."/>
            <person name="Zhou L."/>
            <person name="Zuber A."/>
            <person name="Denarie J."/>
            <person name="Dixon R.A."/>
            <person name="May G.D."/>
            <person name="Schwartz D.C."/>
            <person name="Rogers J."/>
            <person name="Quetier F."/>
            <person name="Town C.D."/>
            <person name="Roe B.A."/>
        </authorList>
    </citation>
    <scope>NUCLEOTIDE SEQUENCE [LARGE SCALE GENOMIC DNA]</scope>
    <source>
        <strain evidence="17">A17</strain>
        <strain evidence="18 19">cv. Jemalong A17</strain>
    </source>
</reference>
<dbReference type="PROSITE" id="PS50089">
    <property type="entry name" value="ZF_RING_2"/>
    <property type="match status" value="1"/>
</dbReference>
<dbReference type="Gene3D" id="1.25.40.20">
    <property type="entry name" value="Ankyrin repeat-containing domain"/>
    <property type="match status" value="2"/>
</dbReference>
<keyword evidence="9" id="KW-0833">Ubl conjugation pathway</keyword>
<comment type="pathway">
    <text evidence="3">Protein modification; protein ubiquitination.</text>
</comment>
<dbReference type="PROSITE" id="PS50088">
    <property type="entry name" value="ANK_REPEAT"/>
    <property type="match status" value="4"/>
</dbReference>